<accession>A0A1X2FEP7</accession>
<dbReference type="Proteomes" id="UP000193964">
    <property type="component" value="Unassembled WGS sequence"/>
</dbReference>
<organism evidence="1 2">
    <name type="scientific">Mycolicibacterium wolinskyi</name>
    <dbReference type="NCBI Taxonomy" id="59750"/>
    <lineage>
        <taxon>Bacteria</taxon>
        <taxon>Bacillati</taxon>
        <taxon>Actinomycetota</taxon>
        <taxon>Actinomycetes</taxon>
        <taxon>Mycobacteriales</taxon>
        <taxon>Mycobacteriaceae</taxon>
        <taxon>Mycolicibacterium</taxon>
    </lineage>
</organism>
<dbReference type="EMBL" id="LQQA01000009">
    <property type="protein sequence ID" value="ORX16894.1"/>
    <property type="molecule type" value="Genomic_DNA"/>
</dbReference>
<dbReference type="RefSeq" id="WP_085143693.1">
    <property type="nucleotide sequence ID" value="NZ_JACKUA010000049.1"/>
</dbReference>
<name>A0A1X2FEP7_9MYCO</name>
<protein>
    <submittedName>
        <fullName evidence="1">Uncharacterized protein</fullName>
    </submittedName>
</protein>
<evidence type="ECO:0000313" key="2">
    <source>
        <dbReference type="Proteomes" id="UP000193964"/>
    </source>
</evidence>
<proteinExistence type="predicted"/>
<reference evidence="1 2" key="1">
    <citation type="submission" date="2016-01" db="EMBL/GenBank/DDBJ databases">
        <title>The new phylogeny of the genus Mycobacterium.</title>
        <authorList>
            <person name="Tarcisio F."/>
            <person name="Conor M."/>
            <person name="Antonella G."/>
            <person name="Elisabetta G."/>
            <person name="Giulia F.S."/>
            <person name="Sara T."/>
            <person name="Anna F."/>
            <person name="Clotilde B."/>
            <person name="Roberto B."/>
            <person name="Veronica D.S."/>
            <person name="Fabio R."/>
            <person name="Monica P."/>
            <person name="Olivier J."/>
            <person name="Enrico T."/>
            <person name="Nicola S."/>
        </authorList>
    </citation>
    <scope>NUCLEOTIDE SEQUENCE [LARGE SCALE GENOMIC DNA]</scope>
    <source>
        <strain evidence="1 2">ATCC 700010</strain>
    </source>
</reference>
<sequence length="92" mass="9695">MSNDNGTLVYDVPINRAHCTKGPFGMIDCQDTGESVTIRIVVNSSEGNPVVPDGGQKGVITMYPLAGGSGVVEVQPGWTLTPPWVNNNVPIN</sequence>
<evidence type="ECO:0000313" key="1">
    <source>
        <dbReference type="EMBL" id="ORX16894.1"/>
    </source>
</evidence>
<dbReference type="OrthoDB" id="4743268at2"/>
<comment type="caution">
    <text evidence="1">The sequence shown here is derived from an EMBL/GenBank/DDBJ whole genome shotgun (WGS) entry which is preliminary data.</text>
</comment>
<gene>
    <name evidence="1" type="ORF">AWC31_18740</name>
</gene>
<dbReference type="AlphaFoldDB" id="A0A1X2FEP7"/>